<sequence>RHANDKIFNRGDKMTWYPAVDLLDKMFWNLKITITPKSIKVEITEEMCVCAAQLVAGSATVDIFDSSAVHMNYRVFALDPDLAMSCTVTDVASILHGKMPRSLRTEMLPGSPTRVLVSPSFLRFVLEAWSPSWCSATRAHLRALSDSLSYHTKLANALVRVGKTLVAHTMKDRKHRLHLSVCDELIAKWTTTTTVGFEELIFEALCLHLSCVLADKPMEDKSVFAALKRVCSNVANTINGTMVRGRLERVDIPNFPSFLFDAYAAKDAELKLNNSVTRDEAFKTSLAAAKGALGDTKYDEVEEAAGSLSQKHPRTTVPPSSGNTSYIRLQRALAEGHDVDGARVTEQVLVS</sequence>
<dbReference type="AlphaFoldDB" id="A0A0S4J771"/>
<proteinExistence type="predicted"/>
<dbReference type="EMBL" id="CYKH01000976">
    <property type="protein sequence ID" value="CUG74607.1"/>
    <property type="molecule type" value="Genomic_DNA"/>
</dbReference>
<keyword evidence="3" id="KW-1185">Reference proteome</keyword>
<reference evidence="3" key="1">
    <citation type="submission" date="2015-09" db="EMBL/GenBank/DDBJ databases">
        <authorList>
            <consortium name="Pathogen Informatics"/>
        </authorList>
    </citation>
    <scope>NUCLEOTIDE SEQUENCE [LARGE SCALE GENOMIC DNA]</scope>
    <source>
        <strain evidence="3">Lake Konstanz</strain>
    </source>
</reference>
<evidence type="ECO:0000313" key="3">
    <source>
        <dbReference type="Proteomes" id="UP000051952"/>
    </source>
</evidence>
<feature type="region of interest" description="Disordered" evidence="1">
    <location>
        <begin position="303"/>
        <end position="324"/>
    </location>
</feature>
<name>A0A0S4J771_BODSA</name>
<gene>
    <name evidence="2" type="ORF">BSAL_84465</name>
</gene>
<protein>
    <submittedName>
        <fullName evidence="2">Uncharacterized protein</fullName>
    </submittedName>
</protein>
<evidence type="ECO:0000256" key="1">
    <source>
        <dbReference type="SAM" id="MobiDB-lite"/>
    </source>
</evidence>
<dbReference type="VEuPathDB" id="TriTrypDB:BSAL_84465"/>
<dbReference type="Proteomes" id="UP000051952">
    <property type="component" value="Unassembled WGS sequence"/>
</dbReference>
<organism evidence="2 3">
    <name type="scientific">Bodo saltans</name>
    <name type="common">Flagellated protozoan</name>
    <dbReference type="NCBI Taxonomy" id="75058"/>
    <lineage>
        <taxon>Eukaryota</taxon>
        <taxon>Discoba</taxon>
        <taxon>Euglenozoa</taxon>
        <taxon>Kinetoplastea</taxon>
        <taxon>Metakinetoplastina</taxon>
        <taxon>Eubodonida</taxon>
        <taxon>Bodonidae</taxon>
        <taxon>Bodo</taxon>
    </lineage>
</organism>
<accession>A0A0S4J771</accession>
<evidence type="ECO:0000313" key="2">
    <source>
        <dbReference type="EMBL" id="CUG74607.1"/>
    </source>
</evidence>
<feature type="non-terminal residue" evidence="2">
    <location>
        <position position="1"/>
    </location>
</feature>